<dbReference type="EMBL" id="KF118425">
    <property type="protein sequence ID" value="AIA85686.1"/>
    <property type="molecule type" value="Genomic_DNA"/>
</dbReference>
<dbReference type="InterPro" id="IPR029486">
    <property type="entry name" value="GH97_N"/>
</dbReference>
<dbReference type="AlphaFoldDB" id="A0A060BYV5"/>
<protein>
    <submittedName>
        <fullName evidence="5">CAZy families GH97 protein</fullName>
    </submittedName>
</protein>
<feature type="domain" description="Glycosyl-hydrolase 97 N-terminal" evidence="4">
    <location>
        <begin position="36"/>
        <end position="75"/>
    </location>
</feature>
<evidence type="ECO:0000256" key="3">
    <source>
        <dbReference type="ARBA" id="ARBA00022837"/>
    </source>
</evidence>
<name>A0A060BYV5_9BACT</name>
<comment type="cofactor">
    <cofactor evidence="1">
        <name>Ca(2+)</name>
        <dbReference type="ChEBI" id="CHEBI:29108"/>
    </cofactor>
</comment>
<comment type="subunit">
    <text evidence="2">Monomer.</text>
</comment>
<proteinExistence type="predicted"/>
<evidence type="ECO:0000313" key="5">
    <source>
        <dbReference type="EMBL" id="AIA85686.1"/>
    </source>
</evidence>
<accession>A0A060BYV5</accession>
<evidence type="ECO:0000259" key="4">
    <source>
        <dbReference type="Pfam" id="PF14508"/>
    </source>
</evidence>
<evidence type="ECO:0000256" key="2">
    <source>
        <dbReference type="ARBA" id="ARBA00011245"/>
    </source>
</evidence>
<organism evidence="5">
    <name type="scientific">uncultured Parabacteroides sp</name>
    <dbReference type="NCBI Taxonomy" id="512312"/>
    <lineage>
        <taxon>Bacteria</taxon>
        <taxon>Pseudomonadati</taxon>
        <taxon>Bacteroidota</taxon>
        <taxon>Bacteroidia</taxon>
        <taxon>Bacteroidales</taxon>
        <taxon>Tannerellaceae</taxon>
        <taxon>Parabacteroides</taxon>
        <taxon>environmental samples</taxon>
    </lineage>
</organism>
<dbReference type="GO" id="GO:0030246">
    <property type="term" value="F:carbohydrate binding"/>
    <property type="evidence" value="ECO:0007669"/>
    <property type="project" value="InterPro"/>
</dbReference>
<sequence>MYLHNEDGSTILKGVFANCPADIEQGGHNRLQGIVKSREGYIARFDKGCAFPWRTLVISANDYELANNDMVYRLASAPDKPKITVG</sequence>
<dbReference type="InterPro" id="IPR014718">
    <property type="entry name" value="GH-type_carb-bd"/>
</dbReference>
<dbReference type="Pfam" id="PF14508">
    <property type="entry name" value="GH97_N"/>
    <property type="match status" value="1"/>
</dbReference>
<keyword evidence="3" id="KW-0106">Calcium</keyword>
<evidence type="ECO:0000256" key="1">
    <source>
        <dbReference type="ARBA" id="ARBA00001913"/>
    </source>
</evidence>
<reference evidence="5" key="1">
    <citation type="journal article" date="2013" name="Environ. Microbiol.">
        <title>Seasonally variable intestinal metagenomes of the red palm weevil (Rhynchophorus ferrugineus).</title>
        <authorList>
            <person name="Jia S."/>
            <person name="Zhang X."/>
            <person name="Zhang G."/>
            <person name="Yin A."/>
            <person name="Zhang S."/>
            <person name="Li F."/>
            <person name="Wang L."/>
            <person name="Zhao D."/>
            <person name="Yun Q."/>
            <person name="Tala"/>
            <person name="Wang J."/>
            <person name="Sun G."/>
            <person name="Baabdullah M."/>
            <person name="Yu X."/>
            <person name="Hu S."/>
            <person name="Al-Mssallem I.S."/>
            <person name="Yu J."/>
        </authorList>
    </citation>
    <scope>NUCLEOTIDE SEQUENCE</scope>
</reference>
<dbReference type="Gene3D" id="2.70.98.10">
    <property type="match status" value="1"/>
</dbReference>